<dbReference type="SMART" id="SM00344">
    <property type="entry name" value="HTH_ASNC"/>
    <property type="match status" value="1"/>
</dbReference>
<dbReference type="Gene3D" id="1.10.10.10">
    <property type="entry name" value="Winged helix-like DNA-binding domain superfamily/Winged helix DNA-binding domain"/>
    <property type="match status" value="1"/>
</dbReference>
<keyword evidence="1" id="KW-0805">Transcription regulation</keyword>
<dbReference type="Proteomes" id="UP000249229">
    <property type="component" value="Unassembled WGS sequence"/>
</dbReference>
<evidence type="ECO:0000256" key="3">
    <source>
        <dbReference type="ARBA" id="ARBA00023163"/>
    </source>
</evidence>
<dbReference type="Pfam" id="PF13404">
    <property type="entry name" value="HTH_AsnC-type"/>
    <property type="match status" value="1"/>
</dbReference>
<dbReference type="InterPro" id="IPR019888">
    <property type="entry name" value="Tscrpt_reg_AsnC-like"/>
</dbReference>
<dbReference type="Pfam" id="PF01037">
    <property type="entry name" value="AsnC_trans_reg"/>
    <property type="match status" value="1"/>
</dbReference>
<reference evidence="5 6" key="1">
    <citation type="submission" date="2017-08" db="EMBL/GenBank/DDBJ databases">
        <title>Infants hospitalized years apart are colonized by the same room-sourced microbial strains.</title>
        <authorList>
            <person name="Brooks B."/>
            <person name="Olm M.R."/>
            <person name="Firek B.A."/>
            <person name="Baker R."/>
            <person name="Thomas B.C."/>
            <person name="Morowitz M.J."/>
            <person name="Banfield J.F."/>
        </authorList>
    </citation>
    <scope>NUCLEOTIDE SEQUENCE [LARGE SCALE GENOMIC DNA]</scope>
    <source>
        <strain evidence="5">S2_005_001_R1_22</strain>
    </source>
</reference>
<dbReference type="Gene3D" id="3.30.70.920">
    <property type="match status" value="1"/>
</dbReference>
<dbReference type="InterPro" id="IPR036388">
    <property type="entry name" value="WH-like_DNA-bd_sf"/>
</dbReference>
<dbReference type="GO" id="GO:0005829">
    <property type="term" value="C:cytosol"/>
    <property type="evidence" value="ECO:0007669"/>
    <property type="project" value="TreeGrafter"/>
</dbReference>
<evidence type="ECO:0000313" key="6">
    <source>
        <dbReference type="Proteomes" id="UP000249229"/>
    </source>
</evidence>
<comment type="caution">
    <text evidence="5">The sequence shown here is derived from an EMBL/GenBank/DDBJ whole genome shotgun (WGS) entry which is preliminary data.</text>
</comment>
<dbReference type="PROSITE" id="PS50956">
    <property type="entry name" value="HTH_ASNC_2"/>
    <property type="match status" value="1"/>
</dbReference>
<keyword evidence="2" id="KW-0238">DNA-binding</keyword>
<dbReference type="GO" id="GO:0043200">
    <property type="term" value="P:response to amino acid"/>
    <property type="evidence" value="ECO:0007669"/>
    <property type="project" value="TreeGrafter"/>
</dbReference>
<dbReference type="AlphaFoldDB" id="A0A2W5R0P6"/>
<dbReference type="EMBL" id="QFQI01000004">
    <property type="protein sequence ID" value="PZQ60853.1"/>
    <property type="molecule type" value="Genomic_DNA"/>
</dbReference>
<organism evidence="5 6">
    <name type="scientific">Sphingomonas taxi</name>
    <dbReference type="NCBI Taxonomy" id="1549858"/>
    <lineage>
        <taxon>Bacteria</taxon>
        <taxon>Pseudomonadati</taxon>
        <taxon>Pseudomonadota</taxon>
        <taxon>Alphaproteobacteria</taxon>
        <taxon>Sphingomonadales</taxon>
        <taxon>Sphingomonadaceae</taxon>
        <taxon>Sphingomonas</taxon>
    </lineage>
</organism>
<proteinExistence type="predicted"/>
<dbReference type="InterPro" id="IPR000485">
    <property type="entry name" value="AsnC-type_HTH_dom"/>
</dbReference>
<dbReference type="GO" id="GO:0043565">
    <property type="term" value="F:sequence-specific DNA binding"/>
    <property type="evidence" value="ECO:0007669"/>
    <property type="project" value="InterPro"/>
</dbReference>
<feature type="domain" description="HTH asnC-type" evidence="4">
    <location>
        <begin position="12"/>
        <end position="73"/>
    </location>
</feature>
<dbReference type="PANTHER" id="PTHR30154">
    <property type="entry name" value="LEUCINE-RESPONSIVE REGULATORY PROTEIN"/>
    <property type="match status" value="1"/>
</dbReference>
<dbReference type="InterPro" id="IPR011008">
    <property type="entry name" value="Dimeric_a/b-barrel"/>
</dbReference>
<keyword evidence="3" id="KW-0804">Transcription</keyword>
<sequence>MNRPGARERQRLDDFDRAILRIVQQDAKTPQRTIAAAINLSTAAVQRRIAAMEASGVIVRNVALVDPAALGMSITAVVEVFLRDERTASIDRAKALFRSVPEVQQCYYTTGGTSFLLVIVTADMPSYERLTRHLFSDHDWAASFRTLIALDRVKTDASIVVP</sequence>
<dbReference type="PRINTS" id="PR00033">
    <property type="entry name" value="HTHASNC"/>
</dbReference>
<evidence type="ECO:0000256" key="2">
    <source>
        <dbReference type="ARBA" id="ARBA00023125"/>
    </source>
</evidence>
<dbReference type="InterPro" id="IPR019887">
    <property type="entry name" value="Tscrpt_reg_AsnC/Lrp_C"/>
</dbReference>
<accession>A0A2W5R0P6</accession>
<dbReference type="PANTHER" id="PTHR30154:SF34">
    <property type="entry name" value="TRANSCRIPTIONAL REGULATOR AZLB"/>
    <property type="match status" value="1"/>
</dbReference>
<dbReference type="SUPFAM" id="SSF54909">
    <property type="entry name" value="Dimeric alpha+beta barrel"/>
    <property type="match status" value="1"/>
</dbReference>
<evidence type="ECO:0000313" key="5">
    <source>
        <dbReference type="EMBL" id="PZQ60853.1"/>
    </source>
</evidence>
<evidence type="ECO:0000259" key="4">
    <source>
        <dbReference type="PROSITE" id="PS50956"/>
    </source>
</evidence>
<evidence type="ECO:0000256" key="1">
    <source>
        <dbReference type="ARBA" id="ARBA00023015"/>
    </source>
</evidence>
<dbReference type="InterPro" id="IPR036390">
    <property type="entry name" value="WH_DNA-bd_sf"/>
</dbReference>
<protein>
    <submittedName>
        <fullName evidence="5">AsnC family transcriptional regulator</fullName>
    </submittedName>
</protein>
<name>A0A2W5R0P6_9SPHN</name>
<dbReference type="SUPFAM" id="SSF46785">
    <property type="entry name" value="Winged helix' DNA-binding domain"/>
    <property type="match status" value="1"/>
</dbReference>
<gene>
    <name evidence="5" type="ORF">DI544_07935</name>
</gene>